<dbReference type="SUPFAM" id="SSF103473">
    <property type="entry name" value="MFS general substrate transporter"/>
    <property type="match status" value="1"/>
</dbReference>
<organism evidence="9 10">
    <name type="scientific">Sporothrix bragantina</name>
    <dbReference type="NCBI Taxonomy" id="671064"/>
    <lineage>
        <taxon>Eukaryota</taxon>
        <taxon>Fungi</taxon>
        <taxon>Dikarya</taxon>
        <taxon>Ascomycota</taxon>
        <taxon>Pezizomycotina</taxon>
        <taxon>Sordariomycetes</taxon>
        <taxon>Sordariomycetidae</taxon>
        <taxon>Ophiostomatales</taxon>
        <taxon>Ophiostomataceae</taxon>
        <taxon>Sporothrix</taxon>
    </lineage>
</organism>
<keyword evidence="3 7" id="KW-0812">Transmembrane</keyword>
<dbReference type="InterPro" id="IPR005829">
    <property type="entry name" value="Sugar_transporter_CS"/>
</dbReference>
<keyword evidence="2" id="KW-0813">Transport</keyword>
<evidence type="ECO:0000313" key="9">
    <source>
        <dbReference type="EMBL" id="CAK7218917.1"/>
    </source>
</evidence>
<dbReference type="Pfam" id="PF06609">
    <property type="entry name" value="TRI12"/>
    <property type="match status" value="1"/>
</dbReference>
<dbReference type="PANTHER" id="PTHR23501:SF195">
    <property type="entry name" value="PEP5"/>
    <property type="match status" value="1"/>
</dbReference>
<feature type="transmembrane region" description="Helical" evidence="7">
    <location>
        <begin position="280"/>
        <end position="300"/>
    </location>
</feature>
<keyword evidence="10" id="KW-1185">Reference proteome</keyword>
<feature type="transmembrane region" description="Helical" evidence="7">
    <location>
        <begin position="178"/>
        <end position="199"/>
    </location>
</feature>
<evidence type="ECO:0000313" key="10">
    <source>
        <dbReference type="Proteomes" id="UP001642406"/>
    </source>
</evidence>
<dbReference type="PROSITE" id="PS00216">
    <property type="entry name" value="SUGAR_TRANSPORT_1"/>
    <property type="match status" value="1"/>
</dbReference>
<evidence type="ECO:0000259" key="8">
    <source>
        <dbReference type="PROSITE" id="PS50850"/>
    </source>
</evidence>
<keyword evidence="5 7" id="KW-0472">Membrane</keyword>
<comment type="caution">
    <text evidence="9">The sequence shown here is derived from an EMBL/GenBank/DDBJ whole genome shotgun (WGS) entry which is preliminary data.</text>
</comment>
<gene>
    <name evidence="9" type="ORF">SBRCBS47491_003668</name>
</gene>
<feature type="transmembrane region" description="Helical" evidence="7">
    <location>
        <begin position="145"/>
        <end position="166"/>
    </location>
</feature>
<name>A0ABP0BH49_9PEZI</name>
<evidence type="ECO:0000256" key="1">
    <source>
        <dbReference type="ARBA" id="ARBA00004141"/>
    </source>
</evidence>
<feature type="transmembrane region" description="Helical" evidence="7">
    <location>
        <begin position="52"/>
        <end position="70"/>
    </location>
</feature>
<evidence type="ECO:0000256" key="4">
    <source>
        <dbReference type="ARBA" id="ARBA00022989"/>
    </source>
</evidence>
<reference evidence="9 10" key="1">
    <citation type="submission" date="2024-01" db="EMBL/GenBank/DDBJ databases">
        <authorList>
            <person name="Allen C."/>
            <person name="Tagirdzhanova G."/>
        </authorList>
    </citation>
    <scope>NUCLEOTIDE SEQUENCE [LARGE SCALE GENOMIC DNA]</scope>
</reference>
<feature type="transmembrane region" description="Helical" evidence="7">
    <location>
        <begin position="542"/>
        <end position="562"/>
    </location>
</feature>
<dbReference type="PROSITE" id="PS50850">
    <property type="entry name" value="MFS"/>
    <property type="match status" value="1"/>
</dbReference>
<sequence>MIESEERSVSGGSDRNANEKHDVENVEQAMPAPEGNTLTTLDGSEVEMTWKTWLVIFILSSTFGLSFWPVPTTGAMQSAIVGWFGGNQSLVGWYVPAYTTANAIGFLLAGTNSDLFGRRIFLLFGNAVCCVGFIVSATAHGSAQFIAGLAITGFGGGFCQMAMCSIPELMPNKYRHIGICLSDGFVFVIVVIGPVIGKYVIDADDTTWRYVYWAGFIAQFLSLLGIAFLYFPPKHPRGIPWKDALRGLDYVGCLLVVPGICLTLVGIINTQSMSSKSAAVIGPMVSGFGVLILFGIWETCSNVKYPLCPPHIFRYQKGREFTAPFILAFIVTMFYYSINVIWPTMISVFYVDATTSRSEQLLLTLPSNLGLVFGAMLLICFGNVVKHWKITLITSWCGMTLFGGLMALVTPYNKGLMIAFTFLMQTCFGWAQYESVAFTQFGVPQEELGISGGLAGVGRYAGGSLATAIYMSVLTNTQKSNAAITLPRAAMAAGLSSENAQKLLAAFPLGATAIEAVPGVNSTIIAAASEAFKWSYAHGLKITALSSLSFAGLGLICCFLCLDIGEKMTGKTEIFLENDVHHDKNKYH</sequence>
<dbReference type="Gene3D" id="1.20.1250.20">
    <property type="entry name" value="MFS general substrate transporter like domains"/>
    <property type="match status" value="1"/>
</dbReference>
<dbReference type="Proteomes" id="UP001642406">
    <property type="component" value="Unassembled WGS sequence"/>
</dbReference>
<accession>A0ABP0BH49</accession>
<feature type="transmembrane region" description="Helical" evidence="7">
    <location>
        <begin position="90"/>
        <end position="108"/>
    </location>
</feature>
<evidence type="ECO:0000256" key="7">
    <source>
        <dbReference type="SAM" id="Phobius"/>
    </source>
</evidence>
<feature type="transmembrane region" description="Helical" evidence="7">
    <location>
        <begin position="392"/>
        <end position="412"/>
    </location>
</feature>
<keyword evidence="4 7" id="KW-1133">Transmembrane helix</keyword>
<evidence type="ECO:0000256" key="3">
    <source>
        <dbReference type="ARBA" id="ARBA00022692"/>
    </source>
</evidence>
<evidence type="ECO:0000256" key="5">
    <source>
        <dbReference type="ARBA" id="ARBA00023136"/>
    </source>
</evidence>
<dbReference type="InterPro" id="IPR020846">
    <property type="entry name" value="MFS_dom"/>
</dbReference>
<evidence type="ECO:0000256" key="6">
    <source>
        <dbReference type="SAM" id="MobiDB-lite"/>
    </source>
</evidence>
<feature type="transmembrane region" description="Helical" evidence="7">
    <location>
        <begin position="250"/>
        <end position="268"/>
    </location>
</feature>
<dbReference type="EMBL" id="CAWUHC010000025">
    <property type="protein sequence ID" value="CAK7218917.1"/>
    <property type="molecule type" value="Genomic_DNA"/>
</dbReference>
<feature type="transmembrane region" description="Helical" evidence="7">
    <location>
        <begin position="362"/>
        <end position="385"/>
    </location>
</feature>
<proteinExistence type="predicted"/>
<dbReference type="InterPro" id="IPR010573">
    <property type="entry name" value="MFS_Str1/Tri12-like"/>
</dbReference>
<feature type="transmembrane region" description="Helical" evidence="7">
    <location>
        <begin position="120"/>
        <end position="139"/>
    </location>
</feature>
<dbReference type="PANTHER" id="PTHR23501">
    <property type="entry name" value="MAJOR FACILITATOR SUPERFAMILY"/>
    <property type="match status" value="1"/>
</dbReference>
<protein>
    <recommendedName>
        <fullName evidence="8">Major facilitator superfamily (MFS) profile domain-containing protein</fullName>
    </recommendedName>
</protein>
<evidence type="ECO:0000256" key="2">
    <source>
        <dbReference type="ARBA" id="ARBA00022448"/>
    </source>
</evidence>
<dbReference type="InterPro" id="IPR036259">
    <property type="entry name" value="MFS_trans_sf"/>
</dbReference>
<feature type="region of interest" description="Disordered" evidence="6">
    <location>
        <begin position="1"/>
        <end position="38"/>
    </location>
</feature>
<feature type="transmembrane region" description="Helical" evidence="7">
    <location>
        <begin position="321"/>
        <end position="342"/>
    </location>
</feature>
<feature type="transmembrane region" description="Helical" evidence="7">
    <location>
        <begin position="211"/>
        <end position="230"/>
    </location>
</feature>
<feature type="domain" description="Major facilitator superfamily (MFS) profile" evidence="8">
    <location>
        <begin position="52"/>
        <end position="500"/>
    </location>
</feature>
<comment type="subcellular location">
    <subcellularLocation>
        <location evidence="1">Membrane</location>
        <topology evidence="1">Multi-pass membrane protein</topology>
    </subcellularLocation>
</comment>